<reference evidence="2" key="1">
    <citation type="submission" date="2015-09" db="EMBL/GenBank/DDBJ databases">
        <authorList>
            <person name="Graham D.E."/>
            <person name="Mahan K.M."/>
            <person name="Klingeman D.M."/>
            <person name="Fida T."/>
            <person name="Giannone R.J."/>
            <person name="Hettich R.L."/>
            <person name="Parry R.J."/>
            <person name="Spain J.C."/>
        </authorList>
    </citation>
    <scope>NUCLEOTIDE SEQUENCE [LARGE SCALE GENOMIC DNA]</scope>
    <source>
        <strain evidence="2">JCM 4701</strain>
    </source>
</reference>
<sequence>MREFDSAATRDGQPVTEEAAYGDFVREYDMERMAQGANRRGQTLLRGFSSSGSIVIISEQSLPPSTHRKLKTIAPRQDQGHVFRAADWRRGAVHEHRRAQTPDSR</sequence>
<gene>
    <name evidence="1" type="ORF">AOB60_41975</name>
</gene>
<organism evidence="1 2">
    <name type="scientific">Streptomyces noursei</name>
    <name type="common">Streptomyces albulus</name>
    <dbReference type="NCBI Taxonomy" id="1971"/>
    <lineage>
        <taxon>Bacteria</taxon>
        <taxon>Bacillati</taxon>
        <taxon>Actinomycetota</taxon>
        <taxon>Actinomycetes</taxon>
        <taxon>Kitasatosporales</taxon>
        <taxon>Streptomycetaceae</taxon>
        <taxon>Streptomyces</taxon>
    </lineage>
</organism>
<evidence type="ECO:0000313" key="2">
    <source>
        <dbReference type="Proteomes" id="UP000236047"/>
    </source>
</evidence>
<keyword evidence="2" id="KW-1185">Reference proteome</keyword>
<name>A0A2N8P6K9_STRNR</name>
<protein>
    <submittedName>
        <fullName evidence="1">Uncharacterized protein</fullName>
    </submittedName>
</protein>
<evidence type="ECO:0000313" key="1">
    <source>
        <dbReference type="EMBL" id="PNE36617.1"/>
    </source>
</evidence>
<comment type="caution">
    <text evidence="1">The sequence shown here is derived from an EMBL/GenBank/DDBJ whole genome shotgun (WGS) entry which is preliminary data.</text>
</comment>
<dbReference type="Proteomes" id="UP000236047">
    <property type="component" value="Unassembled WGS sequence"/>
</dbReference>
<accession>A0A2N8P6K9</accession>
<dbReference type="EMBL" id="LJSN01000005">
    <property type="protein sequence ID" value="PNE36617.1"/>
    <property type="molecule type" value="Genomic_DNA"/>
</dbReference>
<proteinExistence type="predicted"/>
<dbReference type="RefSeq" id="WP_102926889.1">
    <property type="nucleotide sequence ID" value="NZ_LJSN01000005.1"/>
</dbReference>
<dbReference type="AlphaFoldDB" id="A0A2N8P6K9"/>